<dbReference type="Proteomes" id="UP000050761">
    <property type="component" value="Unassembled WGS sequence"/>
</dbReference>
<evidence type="ECO:0000313" key="1">
    <source>
        <dbReference type="Proteomes" id="UP000050761"/>
    </source>
</evidence>
<proteinExistence type="predicted"/>
<sequence>LQKLKEELNEYRIEPSTSAQSRIECEARRRSWGGLNDSVFDPVELPNSLDAGVQTTLVNI</sequence>
<dbReference type="AlphaFoldDB" id="A0A183GWA4"/>
<organism evidence="1 2">
    <name type="scientific">Heligmosomoides polygyrus</name>
    <name type="common">Parasitic roundworm</name>
    <dbReference type="NCBI Taxonomy" id="6339"/>
    <lineage>
        <taxon>Eukaryota</taxon>
        <taxon>Metazoa</taxon>
        <taxon>Ecdysozoa</taxon>
        <taxon>Nematoda</taxon>
        <taxon>Chromadorea</taxon>
        <taxon>Rhabditida</taxon>
        <taxon>Rhabditina</taxon>
        <taxon>Rhabditomorpha</taxon>
        <taxon>Strongyloidea</taxon>
        <taxon>Heligmosomidae</taxon>
        <taxon>Heligmosomoides</taxon>
    </lineage>
</organism>
<evidence type="ECO:0000313" key="2">
    <source>
        <dbReference type="WBParaSite" id="HPBE_0002697401-mRNA-1"/>
    </source>
</evidence>
<name>A0A183GWA4_HELPZ</name>
<protein>
    <submittedName>
        <fullName evidence="2">Kinesin motor domain-containing protein</fullName>
    </submittedName>
</protein>
<reference evidence="2" key="1">
    <citation type="submission" date="2019-09" db="UniProtKB">
        <authorList>
            <consortium name="WormBaseParasite"/>
        </authorList>
    </citation>
    <scope>IDENTIFICATION</scope>
</reference>
<dbReference type="WBParaSite" id="HPBE_0002697401-mRNA-1">
    <property type="protein sequence ID" value="HPBE_0002697401-mRNA-1"/>
    <property type="gene ID" value="HPBE_0002697401"/>
</dbReference>
<accession>A0A183GWA4</accession>
<keyword evidence="1" id="KW-1185">Reference proteome</keyword>